<dbReference type="Proteomes" id="UP000649617">
    <property type="component" value="Unassembled WGS sequence"/>
</dbReference>
<proteinExistence type="predicted"/>
<evidence type="ECO:0000313" key="2">
    <source>
        <dbReference type="EMBL" id="CAE7455055.1"/>
    </source>
</evidence>
<keyword evidence="1" id="KW-1133">Transmembrane helix</keyword>
<evidence type="ECO:0000313" key="3">
    <source>
        <dbReference type="Proteomes" id="UP000649617"/>
    </source>
</evidence>
<comment type="caution">
    <text evidence="2">The sequence shown here is derived from an EMBL/GenBank/DDBJ whole genome shotgun (WGS) entry which is preliminary data.</text>
</comment>
<gene>
    <name evidence="2" type="ORF">SPIL2461_LOCUS11169</name>
</gene>
<accession>A0A812RT24</accession>
<reference evidence="2" key="1">
    <citation type="submission" date="2021-02" db="EMBL/GenBank/DDBJ databases">
        <authorList>
            <person name="Dougan E. K."/>
            <person name="Rhodes N."/>
            <person name="Thang M."/>
            <person name="Chan C."/>
        </authorList>
    </citation>
    <scope>NUCLEOTIDE SEQUENCE</scope>
</reference>
<organism evidence="2 3">
    <name type="scientific">Symbiodinium pilosum</name>
    <name type="common">Dinoflagellate</name>
    <dbReference type="NCBI Taxonomy" id="2952"/>
    <lineage>
        <taxon>Eukaryota</taxon>
        <taxon>Sar</taxon>
        <taxon>Alveolata</taxon>
        <taxon>Dinophyceae</taxon>
        <taxon>Suessiales</taxon>
        <taxon>Symbiodiniaceae</taxon>
        <taxon>Symbiodinium</taxon>
    </lineage>
</organism>
<name>A0A812RT24_SYMPI</name>
<keyword evidence="3" id="KW-1185">Reference proteome</keyword>
<sequence length="236" mass="25635">EEEYPREGAPSDFTDAYTDKEDDECDLQDYVASNPVPFQLLSCCLILGGVVLMNYGFSAQTLRTSLMVDRSEEGFCCWRQNPAPFYAGDPCACPTEHRGDYSCPPDGCTDGNEIWQRGPGTESNTKAFCHQFVEVASWCPSARSFSSPLSPAAAPAGTPAPTPAPGFCCYRDHPAPGYYGEPCGCPTEHRGDYTCPEEGCTDSTGARWRRGETAPFANTQAYCSSMDSTAAWCPSR</sequence>
<dbReference type="AlphaFoldDB" id="A0A812RT24"/>
<feature type="non-terminal residue" evidence="2">
    <location>
        <position position="1"/>
    </location>
</feature>
<keyword evidence="1" id="KW-0472">Membrane</keyword>
<feature type="transmembrane region" description="Helical" evidence="1">
    <location>
        <begin position="36"/>
        <end position="57"/>
    </location>
</feature>
<evidence type="ECO:0000256" key="1">
    <source>
        <dbReference type="SAM" id="Phobius"/>
    </source>
</evidence>
<keyword evidence="1" id="KW-0812">Transmembrane</keyword>
<dbReference type="EMBL" id="CAJNIZ010021713">
    <property type="protein sequence ID" value="CAE7455055.1"/>
    <property type="molecule type" value="Genomic_DNA"/>
</dbReference>
<dbReference type="OrthoDB" id="10391663at2759"/>
<protein>
    <submittedName>
        <fullName evidence="2">Uncharacterized protein</fullName>
    </submittedName>
</protein>